<proteinExistence type="predicted"/>
<name>A0A6J5L466_9CAUD</name>
<organism evidence="1">
    <name type="scientific">uncultured Caudovirales phage</name>
    <dbReference type="NCBI Taxonomy" id="2100421"/>
    <lineage>
        <taxon>Viruses</taxon>
        <taxon>Duplodnaviria</taxon>
        <taxon>Heunggongvirae</taxon>
        <taxon>Uroviricota</taxon>
        <taxon>Caudoviricetes</taxon>
        <taxon>Peduoviridae</taxon>
        <taxon>Maltschvirus</taxon>
        <taxon>Maltschvirus maltsch</taxon>
    </lineage>
</organism>
<dbReference type="InterPro" id="IPR011856">
    <property type="entry name" value="tRNA_endonuc-like_dom_sf"/>
</dbReference>
<reference evidence="1" key="1">
    <citation type="submission" date="2020-04" db="EMBL/GenBank/DDBJ databases">
        <authorList>
            <person name="Chiriac C."/>
            <person name="Salcher M."/>
            <person name="Ghai R."/>
            <person name="Kavagutti S V."/>
        </authorList>
    </citation>
    <scope>NUCLEOTIDE SEQUENCE</scope>
</reference>
<accession>A0A6J5L466</accession>
<dbReference type="EMBL" id="LR796229">
    <property type="protein sequence ID" value="CAB4128392.1"/>
    <property type="molecule type" value="Genomic_DNA"/>
</dbReference>
<dbReference type="GO" id="GO:0003676">
    <property type="term" value="F:nucleic acid binding"/>
    <property type="evidence" value="ECO:0007669"/>
    <property type="project" value="InterPro"/>
</dbReference>
<dbReference type="Gene3D" id="3.40.1350.10">
    <property type="match status" value="1"/>
</dbReference>
<gene>
    <name evidence="1" type="ORF">UFOVP100_29</name>
</gene>
<sequence length="78" mass="9087">MGLRPGVSDLLIYYPTKTYHGLFLEIKRNKKYSASERKTKTWIAQQEFISIVRSVGYCGETCYGWLDGKNIIESYLRT</sequence>
<evidence type="ECO:0008006" key="2">
    <source>
        <dbReference type="Google" id="ProtNLM"/>
    </source>
</evidence>
<evidence type="ECO:0000313" key="1">
    <source>
        <dbReference type="EMBL" id="CAB4128392.1"/>
    </source>
</evidence>
<protein>
    <recommendedName>
        <fullName evidence="2">VRR-NUC domain containing protein</fullName>
    </recommendedName>
</protein>